<proteinExistence type="predicted"/>
<evidence type="ECO:0000313" key="2">
    <source>
        <dbReference type="EMBL" id="VUG17256.1"/>
    </source>
</evidence>
<name>A0A7D9CWN4_DEKBR</name>
<protein>
    <submittedName>
        <fullName evidence="2">DEBR0S2_02410g1_1</fullName>
    </submittedName>
</protein>
<feature type="region of interest" description="Disordered" evidence="1">
    <location>
        <begin position="39"/>
        <end position="60"/>
    </location>
</feature>
<organism evidence="2 3">
    <name type="scientific">Dekkera bruxellensis</name>
    <name type="common">Brettanomyces custersii</name>
    <dbReference type="NCBI Taxonomy" id="5007"/>
    <lineage>
        <taxon>Eukaryota</taxon>
        <taxon>Fungi</taxon>
        <taxon>Dikarya</taxon>
        <taxon>Ascomycota</taxon>
        <taxon>Saccharomycotina</taxon>
        <taxon>Pichiomycetes</taxon>
        <taxon>Pichiales</taxon>
        <taxon>Pichiaceae</taxon>
        <taxon>Brettanomyces</taxon>
    </lineage>
</organism>
<accession>A0A7D9CWN4</accession>
<evidence type="ECO:0000256" key="1">
    <source>
        <dbReference type="SAM" id="MobiDB-lite"/>
    </source>
</evidence>
<keyword evidence="3" id="KW-1185">Reference proteome</keyword>
<gene>
    <name evidence="2" type="ORF">DEBR0S2_02410G</name>
</gene>
<evidence type="ECO:0000313" key="3">
    <source>
        <dbReference type="Proteomes" id="UP000478008"/>
    </source>
</evidence>
<dbReference type="AlphaFoldDB" id="A0A7D9CWN4"/>
<reference evidence="2 3" key="1">
    <citation type="submission" date="2019-07" db="EMBL/GenBank/DDBJ databases">
        <authorList>
            <person name="Friedrich A."/>
            <person name="Schacherer J."/>
        </authorList>
    </citation>
    <scope>NUCLEOTIDE SEQUENCE [LARGE SCALE GENOMIC DNA]</scope>
</reference>
<sequence length="440" mass="51117">MTPTNVTGPVAQRIFGRIPSFRLLLTRFKSSVGSYKLLPSRQRKSDTKSKHTSQLQFKVSKVDKKEARKLEDSAQKHESHVLSILEKPQYNNIDLVVSKRIQSLKSCINEGTDGLIHTENGLSWIMDHFGSSFWSDLNKDEQIFIRKVMDCQHATALQLFIRKTHNQKCLAVILEELIVRSELDERSLISIIMRLDLDHLISLHQRLSSNSCLVKHWDIDANVRIKCEITLAFRYKMLKSNMLCRYIIDQYLETEWLPCLKMNAFNSPIFLRNMVYLLKDVVKDRQITNLVLNYNIPSLTYCYWESNPEICDVRSSLISLCDQLNIFQQVIVKLINTSLISTDKKYIRKLCYISKDFKLSTEGELNYSSMIKFTSSIEVLLSKLKEDTNTETAEGMYLFTESIRIFENFKRRTCRNMEQTVCIPIGFIGDYSGTQGHQEV</sequence>
<dbReference type="Proteomes" id="UP000478008">
    <property type="component" value="Unassembled WGS sequence"/>
</dbReference>
<dbReference type="EMBL" id="CABFWN010000002">
    <property type="protein sequence ID" value="VUG17256.1"/>
    <property type="molecule type" value="Genomic_DNA"/>
</dbReference>